<dbReference type="PANTHER" id="PTHR43888">
    <property type="entry name" value="DNAJ-LIKE-2, ISOFORM A-RELATED"/>
    <property type="match status" value="1"/>
</dbReference>
<dbReference type="InterPro" id="IPR001623">
    <property type="entry name" value="DnaJ_domain"/>
</dbReference>
<evidence type="ECO:0000256" key="4">
    <source>
        <dbReference type="ARBA" id="ARBA00022833"/>
    </source>
</evidence>
<dbReference type="Gene3D" id="2.10.230.10">
    <property type="entry name" value="Heat shock protein DnaJ, cysteine-rich domain"/>
    <property type="match status" value="1"/>
</dbReference>
<dbReference type="InterPro" id="IPR002939">
    <property type="entry name" value="DnaJ_C"/>
</dbReference>
<dbReference type="SMART" id="SM00271">
    <property type="entry name" value="DnaJ"/>
    <property type="match status" value="1"/>
</dbReference>
<dbReference type="CDD" id="cd10747">
    <property type="entry name" value="DnaJ_C"/>
    <property type="match status" value="1"/>
</dbReference>
<feature type="domain" description="J" evidence="7">
    <location>
        <begin position="19"/>
        <end position="81"/>
    </location>
</feature>
<organism evidence="9">
    <name type="scientific">Entamoeba invadens</name>
    <dbReference type="NCBI Taxonomy" id="33085"/>
    <lineage>
        <taxon>Eukaryota</taxon>
        <taxon>Amoebozoa</taxon>
        <taxon>Evosea</taxon>
        <taxon>Archamoebae</taxon>
        <taxon>Mastigamoebida</taxon>
        <taxon>Entamoebidae</taxon>
        <taxon>Entamoeba</taxon>
    </lineage>
</organism>
<dbReference type="InterPro" id="IPR044713">
    <property type="entry name" value="DNJA1/2-like"/>
</dbReference>
<dbReference type="OMA" id="THCFKHL"/>
<dbReference type="PROSITE" id="PS00636">
    <property type="entry name" value="DNAJ_1"/>
    <property type="match status" value="1"/>
</dbReference>
<dbReference type="GO" id="GO:0005524">
    <property type="term" value="F:ATP binding"/>
    <property type="evidence" value="ECO:0007669"/>
    <property type="project" value="InterPro"/>
</dbReference>
<dbReference type="HAMAP" id="MF_01152">
    <property type="entry name" value="DnaJ"/>
    <property type="match status" value="1"/>
</dbReference>
<dbReference type="EMBL" id="AK423743">
    <property type="protein sequence ID" value="BAN42142.1"/>
    <property type="molecule type" value="mRNA"/>
</dbReference>
<keyword evidence="1 5" id="KW-0479">Metal-binding</keyword>
<keyword evidence="2" id="KW-0677">Repeat</keyword>
<dbReference type="AlphaFoldDB" id="S0B7Y2"/>
<dbReference type="GO" id="GO:0030544">
    <property type="term" value="F:Hsp70 protein binding"/>
    <property type="evidence" value="ECO:0007669"/>
    <property type="project" value="InterPro"/>
</dbReference>
<dbReference type="InterPro" id="IPR008971">
    <property type="entry name" value="HSP40/DnaJ_pept-bd"/>
</dbReference>
<evidence type="ECO:0000256" key="3">
    <source>
        <dbReference type="ARBA" id="ARBA00022771"/>
    </source>
</evidence>
<feature type="domain" description="CR-type" evidence="8">
    <location>
        <begin position="168"/>
        <end position="242"/>
    </location>
</feature>
<dbReference type="Gene3D" id="1.10.287.110">
    <property type="entry name" value="DnaJ domain"/>
    <property type="match status" value="1"/>
</dbReference>
<feature type="signal peptide" evidence="6">
    <location>
        <begin position="1"/>
        <end position="17"/>
    </location>
</feature>
<dbReference type="EMBL" id="AK423090">
    <property type="protein sequence ID" value="BAN41526.1"/>
    <property type="molecule type" value="mRNA"/>
</dbReference>
<sequence length="380" mass="42099">MRFNIVLVLLFALTVHSLDYYKVLGVARNANDKEIKKAYRTLSLKYHPDKPTGDKVKFEEINRAYEVLSDKRQREIYDAGGEEALKNGGQSHTNAEDVFKTFFTNFGNGGEDSFFNFGDGFNFGGDSNQGFNFNFGNQGGNRRREPKPKKTPNIEVDKEITLEEIYNGGKTTVEFKREKLCGSCHGSGGEMETCPVCQGSGSKIEFKGGMRYRTTCSKCGGKGSIVRDKCSTCHGKGTQTKTMSVPVEIPRGVNEGDTVVIPNFANDAYEMKPGDVIVKFVSKHHPIFTRKGSDLFASINVSLLESLVGFQKTLKHLDGSTVTVSQRKITPHGTVIRFDNMGLPLTNRSSKFGTLFVTINVMYPASLSDNQIKELSKILD</sequence>
<dbReference type="PRINTS" id="PR00625">
    <property type="entry name" value="JDOMAIN"/>
</dbReference>
<evidence type="ECO:0000256" key="1">
    <source>
        <dbReference type="ARBA" id="ARBA00022723"/>
    </source>
</evidence>
<dbReference type="InterPro" id="IPR012724">
    <property type="entry name" value="DnaJ"/>
</dbReference>
<keyword evidence="4 5" id="KW-0862">Zinc</keyword>
<reference evidence="9" key="1">
    <citation type="submission" date="2012-06" db="EMBL/GenBank/DDBJ databases">
        <title>Short 5' UTR of Entamoeba genes.</title>
        <authorList>
            <person name="Hiranuka K."/>
            <person name="Kumagai M."/>
            <person name="Wakaguri H."/>
            <person name="Suzuki Y."/>
            <person name="Sugano S."/>
            <person name="Watanabe J."/>
            <person name="Makioka A."/>
        </authorList>
    </citation>
    <scope>NUCLEOTIDE SEQUENCE</scope>
    <source>
        <strain evidence="9">IP1</strain>
    </source>
</reference>
<dbReference type="PROSITE" id="PS51188">
    <property type="entry name" value="ZF_CR"/>
    <property type="match status" value="1"/>
</dbReference>
<dbReference type="GO" id="GO:0008270">
    <property type="term" value="F:zinc ion binding"/>
    <property type="evidence" value="ECO:0007669"/>
    <property type="project" value="UniProtKB-KW"/>
</dbReference>
<keyword evidence="3 5" id="KW-0863">Zinc-finger</keyword>
<evidence type="ECO:0000313" key="9">
    <source>
        <dbReference type="EMBL" id="BAN42142.1"/>
    </source>
</evidence>
<dbReference type="SUPFAM" id="SSF46565">
    <property type="entry name" value="Chaperone J-domain"/>
    <property type="match status" value="1"/>
</dbReference>
<dbReference type="SUPFAM" id="SSF57938">
    <property type="entry name" value="DnaJ/Hsp40 cysteine-rich domain"/>
    <property type="match status" value="1"/>
</dbReference>
<dbReference type="InterPro" id="IPR036410">
    <property type="entry name" value="HSP_DnaJ_Cys-rich_dom_sf"/>
</dbReference>
<name>S0B7Y2_ENTIV</name>
<dbReference type="Pfam" id="PF01556">
    <property type="entry name" value="DnaJ_C"/>
    <property type="match status" value="1"/>
</dbReference>
<dbReference type="Gene3D" id="2.60.260.20">
    <property type="entry name" value="Urease metallochaperone UreE, N-terminal domain"/>
    <property type="match status" value="2"/>
</dbReference>
<protein>
    <submittedName>
        <fullName evidence="9">Chaperone protein DNAJ, putative</fullName>
    </submittedName>
</protein>
<dbReference type="VEuPathDB" id="AmoebaDB:EIN_058410"/>
<keyword evidence="6" id="KW-0732">Signal</keyword>
<dbReference type="InterPro" id="IPR001305">
    <property type="entry name" value="HSP_DnaJ_Cys-rich_dom"/>
</dbReference>
<dbReference type="Pfam" id="PF00684">
    <property type="entry name" value="DnaJ_CXXCXGXG"/>
    <property type="match status" value="1"/>
</dbReference>
<feature type="zinc finger region" description="CR-type" evidence="5">
    <location>
        <begin position="168"/>
        <end position="242"/>
    </location>
</feature>
<evidence type="ECO:0000256" key="6">
    <source>
        <dbReference type="SAM" id="SignalP"/>
    </source>
</evidence>
<proteinExistence type="evidence at transcript level"/>
<feature type="chain" id="PRO_5007726840" evidence="6">
    <location>
        <begin position="18"/>
        <end position="380"/>
    </location>
</feature>
<dbReference type="Pfam" id="PF00226">
    <property type="entry name" value="DnaJ"/>
    <property type="match status" value="1"/>
</dbReference>
<evidence type="ECO:0000259" key="7">
    <source>
        <dbReference type="PROSITE" id="PS50076"/>
    </source>
</evidence>
<dbReference type="CDD" id="cd06257">
    <property type="entry name" value="DnaJ"/>
    <property type="match status" value="1"/>
</dbReference>
<dbReference type="SUPFAM" id="SSF49493">
    <property type="entry name" value="HSP40/DnaJ peptide-binding domain"/>
    <property type="match status" value="2"/>
</dbReference>
<dbReference type="InterPro" id="IPR018253">
    <property type="entry name" value="DnaJ_domain_CS"/>
</dbReference>
<dbReference type="PROSITE" id="PS50076">
    <property type="entry name" value="DNAJ_2"/>
    <property type="match status" value="1"/>
</dbReference>
<dbReference type="CDD" id="cd10719">
    <property type="entry name" value="DnaJ_zf"/>
    <property type="match status" value="1"/>
</dbReference>
<evidence type="ECO:0000259" key="8">
    <source>
        <dbReference type="PROSITE" id="PS51188"/>
    </source>
</evidence>
<dbReference type="FunFam" id="2.60.260.20:FF:000013">
    <property type="entry name" value="DnaJ subfamily B member 11"/>
    <property type="match status" value="1"/>
</dbReference>
<evidence type="ECO:0000256" key="5">
    <source>
        <dbReference type="PROSITE-ProRule" id="PRU00546"/>
    </source>
</evidence>
<dbReference type="GO" id="GO:0009408">
    <property type="term" value="P:response to heat"/>
    <property type="evidence" value="ECO:0007669"/>
    <property type="project" value="InterPro"/>
</dbReference>
<dbReference type="GO" id="GO:0051082">
    <property type="term" value="F:unfolded protein binding"/>
    <property type="evidence" value="ECO:0007669"/>
    <property type="project" value="InterPro"/>
</dbReference>
<dbReference type="InterPro" id="IPR036869">
    <property type="entry name" value="J_dom_sf"/>
</dbReference>
<accession>S0B7Y2</accession>
<dbReference type="GO" id="GO:0006457">
    <property type="term" value="P:protein folding"/>
    <property type="evidence" value="ECO:0007669"/>
    <property type="project" value="InterPro"/>
</dbReference>
<evidence type="ECO:0000256" key="2">
    <source>
        <dbReference type="ARBA" id="ARBA00022737"/>
    </source>
</evidence>